<evidence type="ECO:0000313" key="2">
    <source>
        <dbReference type="Proteomes" id="UP000217076"/>
    </source>
</evidence>
<dbReference type="Proteomes" id="UP000217076">
    <property type="component" value="Unassembled WGS sequence"/>
</dbReference>
<dbReference type="OrthoDB" id="9821852at2"/>
<keyword evidence="2" id="KW-1185">Reference proteome</keyword>
<sequence length="301" mass="33723">MRTECPAAACDFFPLLERPSEDGCFITYWGLEISTPKLSANELIELFGGDDSGVSLTGGYGRLRKMSRKWLSSRDQEAHFDALRAQLPSAPELHRLKSHYHLTLNFYRFWLHAPGVQIPAPSNAVMSFIGRFGAGFEDLTMVHQNDHRALTSLISFIVRGSNVNVGELSDAIGAPTKVLKPTDIVKRRGNVTRARSSAEGSVVNISRNQRVFVIESQKLTASDEWQTVLDAMLEYLGPPPANWRDYLFANKLEAEFSVLWSGQKGATEPILSADQFALMRSYCATWSMTPIYHDGHDFGWY</sequence>
<protein>
    <submittedName>
        <fullName evidence="1">Uncharacterized protein</fullName>
    </submittedName>
</protein>
<name>A0A1G7YNS6_9PROT</name>
<dbReference type="RefSeq" id="WP_143130949.1">
    <property type="nucleotide sequence ID" value="NZ_FNCV01000003.1"/>
</dbReference>
<evidence type="ECO:0000313" key="1">
    <source>
        <dbReference type="EMBL" id="SDG97966.1"/>
    </source>
</evidence>
<organism evidence="1 2">
    <name type="scientific">Roseospirillum parvum</name>
    <dbReference type="NCBI Taxonomy" id="83401"/>
    <lineage>
        <taxon>Bacteria</taxon>
        <taxon>Pseudomonadati</taxon>
        <taxon>Pseudomonadota</taxon>
        <taxon>Alphaproteobacteria</taxon>
        <taxon>Rhodospirillales</taxon>
        <taxon>Rhodospirillaceae</taxon>
        <taxon>Roseospirillum</taxon>
    </lineage>
</organism>
<reference evidence="2" key="1">
    <citation type="submission" date="2016-10" db="EMBL/GenBank/DDBJ databases">
        <authorList>
            <person name="Varghese N."/>
            <person name="Submissions S."/>
        </authorList>
    </citation>
    <scope>NUCLEOTIDE SEQUENCE [LARGE SCALE GENOMIC DNA]</scope>
    <source>
        <strain evidence="2">930I</strain>
    </source>
</reference>
<dbReference type="AlphaFoldDB" id="A0A1G7YNS6"/>
<dbReference type="EMBL" id="FNCV01000003">
    <property type="protein sequence ID" value="SDG97966.1"/>
    <property type="molecule type" value="Genomic_DNA"/>
</dbReference>
<gene>
    <name evidence="1" type="ORF">SAMN05421742_103356</name>
</gene>
<proteinExistence type="predicted"/>
<accession>A0A1G7YNS6</accession>